<keyword evidence="1" id="KW-0238">DNA-binding</keyword>
<dbReference type="InterPro" id="IPR058532">
    <property type="entry name" value="YjbR/MT2646/Rv2570-like"/>
</dbReference>
<dbReference type="Pfam" id="PF04237">
    <property type="entry name" value="YjbR"/>
    <property type="match status" value="1"/>
</dbReference>
<dbReference type="EMBL" id="DVOD01000055">
    <property type="protein sequence ID" value="HIU92949.1"/>
    <property type="molecule type" value="Genomic_DNA"/>
</dbReference>
<dbReference type="Proteomes" id="UP000886748">
    <property type="component" value="Unassembled WGS sequence"/>
</dbReference>
<dbReference type="Gene3D" id="3.90.1150.30">
    <property type="match status" value="1"/>
</dbReference>
<dbReference type="InterPro" id="IPR038056">
    <property type="entry name" value="YjbR-like_sf"/>
</dbReference>
<evidence type="ECO:0000313" key="2">
    <source>
        <dbReference type="Proteomes" id="UP000886748"/>
    </source>
</evidence>
<comment type="caution">
    <text evidence="1">The sequence shown here is derived from an EMBL/GenBank/DDBJ whole genome shotgun (WGS) entry which is preliminary data.</text>
</comment>
<evidence type="ECO:0000313" key="1">
    <source>
        <dbReference type="EMBL" id="HIU92949.1"/>
    </source>
</evidence>
<proteinExistence type="predicted"/>
<dbReference type="InterPro" id="IPR007351">
    <property type="entry name" value="YjbR"/>
</dbReference>
<organism evidence="1 2">
    <name type="scientific">Candidatus Limenecus avicola</name>
    <dbReference type="NCBI Taxonomy" id="2840847"/>
    <lineage>
        <taxon>Bacteria</taxon>
        <taxon>Bacillati</taxon>
        <taxon>Bacillota</taxon>
        <taxon>Clostridia</taxon>
        <taxon>Eubacteriales</taxon>
        <taxon>Clostridiaceae</taxon>
        <taxon>Clostridiaceae incertae sedis</taxon>
        <taxon>Candidatus Limenecus</taxon>
    </lineage>
</organism>
<dbReference type="AlphaFoldDB" id="A0A9D1SRY3"/>
<dbReference type="PANTHER" id="PTHR35145:SF1">
    <property type="entry name" value="CYTOPLASMIC PROTEIN"/>
    <property type="match status" value="1"/>
</dbReference>
<reference evidence="1" key="2">
    <citation type="journal article" date="2021" name="PeerJ">
        <title>Extensive microbial diversity within the chicken gut microbiome revealed by metagenomics and culture.</title>
        <authorList>
            <person name="Gilroy R."/>
            <person name="Ravi A."/>
            <person name="Getino M."/>
            <person name="Pursley I."/>
            <person name="Horton D.L."/>
            <person name="Alikhan N.F."/>
            <person name="Baker D."/>
            <person name="Gharbi K."/>
            <person name="Hall N."/>
            <person name="Watson M."/>
            <person name="Adriaenssens E.M."/>
            <person name="Foster-Nyarko E."/>
            <person name="Jarju S."/>
            <person name="Secka A."/>
            <person name="Antonio M."/>
            <person name="Oren A."/>
            <person name="Chaudhuri R.R."/>
            <person name="La Ragione R."/>
            <person name="Hildebrand F."/>
            <person name="Pallen M.J."/>
        </authorList>
    </citation>
    <scope>NUCLEOTIDE SEQUENCE</scope>
    <source>
        <strain evidence="1">CHK154-7741</strain>
    </source>
</reference>
<dbReference type="PANTHER" id="PTHR35145">
    <property type="entry name" value="CYTOPLASMIC PROTEIN-RELATED"/>
    <property type="match status" value="1"/>
</dbReference>
<gene>
    <name evidence="1" type="ORF">IAD26_07440</name>
</gene>
<reference evidence="1" key="1">
    <citation type="submission" date="2020-10" db="EMBL/GenBank/DDBJ databases">
        <authorList>
            <person name="Gilroy R."/>
        </authorList>
    </citation>
    <scope>NUCLEOTIDE SEQUENCE</scope>
    <source>
        <strain evidence="1">CHK154-7741</strain>
    </source>
</reference>
<accession>A0A9D1SRY3</accession>
<protein>
    <submittedName>
        <fullName evidence="1">MmcQ/YjbR family DNA-binding protein</fullName>
    </submittedName>
</protein>
<dbReference type="SUPFAM" id="SSF142906">
    <property type="entry name" value="YjbR-like"/>
    <property type="match status" value="1"/>
</dbReference>
<sequence>MNKQQLIQRCLISDDAIETYPFGQDVYKDTCVMRHKSNDKWFALIFYLDKKLYINVKTEPEIGALLRMQYPSITHGWHMNKKHWIKADPESTAPEVLDEIIKRSFELTAPKSKKRKN</sequence>
<name>A0A9D1SRY3_9CLOT</name>
<dbReference type="GO" id="GO:0003677">
    <property type="term" value="F:DNA binding"/>
    <property type="evidence" value="ECO:0007669"/>
    <property type="project" value="UniProtKB-KW"/>
</dbReference>